<organism evidence="2 3">
    <name type="scientific">Secundilactobacillus silagei JCM 19001</name>
    <dbReference type="NCBI Taxonomy" id="1302250"/>
    <lineage>
        <taxon>Bacteria</taxon>
        <taxon>Bacillati</taxon>
        <taxon>Bacillota</taxon>
        <taxon>Bacilli</taxon>
        <taxon>Lactobacillales</taxon>
        <taxon>Lactobacillaceae</taxon>
        <taxon>Secundilactobacillus</taxon>
    </lineage>
</organism>
<feature type="signal peptide" evidence="1">
    <location>
        <begin position="1"/>
        <end position="30"/>
    </location>
</feature>
<dbReference type="Proteomes" id="UP000198402">
    <property type="component" value="Unassembled WGS sequence"/>
</dbReference>
<comment type="caution">
    <text evidence="2">The sequence shown here is derived from an EMBL/GenBank/DDBJ whole genome shotgun (WGS) entry which is preliminary data.</text>
</comment>
<proteinExistence type="predicted"/>
<gene>
    <name evidence="2" type="ORF">IWT126_01826</name>
</gene>
<dbReference type="RefSeq" id="WP_089136981.1">
    <property type="nucleotide sequence ID" value="NZ_BCMG01000009.1"/>
</dbReference>
<evidence type="ECO:0000313" key="2">
    <source>
        <dbReference type="EMBL" id="GAX01783.1"/>
    </source>
</evidence>
<keyword evidence="1" id="KW-0732">Signal</keyword>
<sequence>MKIVNKLIASSLGMAALASLFLVAPTNASATTFKPESYVITRSVVKAKVGHDRYTIPKGTRVHITSDGSLDVSRLSYNVIKTHKESGDPFKPENDAMHLSGSQFVKTQRKLTDSIPFTLSQGYRYTTGAAALNAKAFQITTDGYVETFKHEATNVKPQSMVKITASRASGNTMYIYTKSKMVGLHAKHIASKTGKYNYRLAVINNKKVIKSTDLGTVMRSHSFSIGIKSNYYYYTNTWYD</sequence>
<accession>A0A1Z5IJ37</accession>
<dbReference type="AlphaFoldDB" id="A0A1Z5IJ37"/>
<reference evidence="2 3" key="1">
    <citation type="submission" date="2015-11" db="EMBL/GenBank/DDBJ databases">
        <title>Draft genome sequences of new species of the genus Lactobacillus isolated from orchardgrass silage.</title>
        <authorList>
            <person name="Tohno M."/>
            <person name="Tanizawa Y."/>
            <person name="Arita M."/>
        </authorList>
    </citation>
    <scope>NUCLEOTIDE SEQUENCE [LARGE SCALE GENOMIC DNA]</scope>
    <source>
        <strain evidence="2 3">IWT126</strain>
    </source>
</reference>
<name>A0A1Z5IJ37_9LACO</name>
<protein>
    <recommendedName>
        <fullName evidence="4">Surface layer protein A domain-containing protein</fullName>
    </recommendedName>
</protein>
<keyword evidence="3" id="KW-1185">Reference proteome</keyword>
<dbReference type="EMBL" id="BCMG01000009">
    <property type="protein sequence ID" value="GAX01783.1"/>
    <property type="molecule type" value="Genomic_DNA"/>
</dbReference>
<evidence type="ECO:0000256" key="1">
    <source>
        <dbReference type="SAM" id="SignalP"/>
    </source>
</evidence>
<feature type="chain" id="PRO_5013369102" description="Surface layer protein A domain-containing protein" evidence="1">
    <location>
        <begin position="31"/>
        <end position="240"/>
    </location>
</feature>
<evidence type="ECO:0008006" key="4">
    <source>
        <dbReference type="Google" id="ProtNLM"/>
    </source>
</evidence>
<evidence type="ECO:0000313" key="3">
    <source>
        <dbReference type="Proteomes" id="UP000198402"/>
    </source>
</evidence>